<evidence type="ECO:0000313" key="11">
    <source>
        <dbReference type="EMBL" id="MDB6246874.1"/>
    </source>
</evidence>
<dbReference type="InterPro" id="IPR001437">
    <property type="entry name" value="Tscrpt_elong_fac_GreA/B_C"/>
</dbReference>
<dbReference type="GO" id="GO:0003677">
    <property type="term" value="F:DNA binding"/>
    <property type="evidence" value="ECO:0007669"/>
    <property type="project" value="UniProtKB-UniRule"/>
</dbReference>
<dbReference type="GO" id="GO:0003746">
    <property type="term" value="F:translation elongation factor activity"/>
    <property type="evidence" value="ECO:0007669"/>
    <property type="project" value="UniProtKB-KW"/>
</dbReference>
<dbReference type="FunFam" id="3.10.50.30:FF:000001">
    <property type="entry name" value="Transcription elongation factor GreA"/>
    <property type="match status" value="1"/>
</dbReference>
<name>A0AAW6BBB1_LACAM</name>
<evidence type="ECO:0000259" key="9">
    <source>
        <dbReference type="Pfam" id="PF01272"/>
    </source>
</evidence>
<evidence type="ECO:0000256" key="3">
    <source>
        <dbReference type="ARBA" id="ARBA00023015"/>
    </source>
</evidence>
<keyword evidence="11" id="KW-0648">Protein biosynthesis</keyword>
<dbReference type="InterPro" id="IPR022691">
    <property type="entry name" value="Tscrpt_elong_fac_GreA/B_N"/>
</dbReference>
<proteinExistence type="inferred from homology"/>
<evidence type="ECO:0000256" key="1">
    <source>
        <dbReference type="ARBA" id="ARBA00008213"/>
    </source>
</evidence>
<dbReference type="InterPro" id="IPR023459">
    <property type="entry name" value="Tscrpt_elong_fac_GreA/B_fam"/>
</dbReference>
<evidence type="ECO:0000256" key="8">
    <source>
        <dbReference type="HAMAP-Rule" id="MF_00105"/>
    </source>
</evidence>
<comment type="caution">
    <text evidence="11">The sequence shown here is derived from an EMBL/GenBank/DDBJ whole genome shotgun (WGS) entry which is preliminary data.</text>
</comment>
<keyword evidence="5 8" id="KW-0804">Transcription</keyword>
<evidence type="ECO:0000259" key="10">
    <source>
        <dbReference type="Pfam" id="PF03449"/>
    </source>
</evidence>
<evidence type="ECO:0000256" key="2">
    <source>
        <dbReference type="ARBA" id="ARBA00013729"/>
    </source>
</evidence>
<evidence type="ECO:0000256" key="6">
    <source>
        <dbReference type="ARBA" id="ARBA00024916"/>
    </source>
</evidence>
<feature type="domain" description="Transcription elongation factor GreA/GreB N-terminal" evidence="10">
    <location>
        <begin position="7"/>
        <end position="74"/>
    </location>
</feature>
<dbReference type="Gene3D" id="3.10.50.30">
    <property type="entry name" value="Transcription elongation factor, GreA/GreB, C-terminal domain"/>
    <property type="match status" value="1"/>
</dbReference>
<organism evidence="11 12">
    <name type="scientific">Lactobacillus amylovorus</name>
    <dbReference type="NCBI Taxonomy" id="1604"/>
    <lineage>
        <taxon>Bacteria</taxon>
        <taxon>Bacillati</taxon>
        <taxon>Bacillota</taxon>
        <taxon>Bacilli</taxon>
        <taxon>Lactobacillales</taxon>
        <taxon>Lactobacillaceae</taxon>
        <taxon>Lactobacillus</taxon>
    </lineage>
</organism>
<dbReference type="GO" id="GO:0006354">
    <property type="term" value="P:DNA-templated transcription elongation"/>
    <property type="evidence" value="ECO:0007669"/>
    <property type="project" value="TreeGrafter"/>
</dbReference>
<dbReference type="InterPro" id="IPR036805">
    <property type="entry name" value="Tscrpt_elong_fac_GreA/B_N_sf"/>
</dbReference>
<dbReference type="Pfam" id="PF01272">
    <property type="entry name" value="GreA_GreB"/>
    <property type="match status" value="1"/>
</dbReference>
<gene>
    <name evidence="8 11" type="primary">greA</name>
    <name evidence="11" type="ORF">ODV14_05975</name>
</gene>
<dbReference type="SUPFAM" id="SSF54534">
    <property type="entry name" value="FKBP-like"/>
    <property type="match status" value="1"/>
</dbReference>
<sequence length="156" mass="17630">MVYFQKITPEGYKQIEDEITRLKKDRPRRIKILQAARALGDLSENTEYTEAKRDLGHLQSRLRYLGKQLKYAEIVETKDDGKVDLGKTVVLKSDDDEDTEDTEEYKIVGRMEADLADGKISFDSPLGQAIMKKEAGTTSTVEAPAGEYKVTIVEVK</sequence>
<dbReference type="PANTHER" id="PTHR30437:SF4">
    <property type="entry name" value="TRANSCRIPTION ELONGATION FACTOR GREA"/>
    <property type="match status" value="1"/>
</dbReference>
<comment type="function">
    <text evidence="6 8">Necessary for efficient RNA polymerase transcription elongation past template-encoded arresting sites. The arresting sites in DNA have the property of trapping a certain fraction of elongating RNA polymerases that pass through, resulting in locked ternary complexes. Cleavage of the nascent transcript by cleavage factors such as GreA or GreB allows the resumption of elongation from the new 3'terminus. GreA releases sequences of 2 to 3 nucleotides.</text>
</comment>
<dbReference type="SUPFAM" id="SSF46557">
    <property type="entry name" value="GreA transcript cleavage protein, N-terminal domain"/>
    <property type="match status" value="1"/>
</dbReference>
<evidence type="ECO:0000256" key="4">
    <source>
        <dbReference type="ARBA" id="ARBA00023125"/>
    </source>
</evidence>
<dbReference type="GO" id="GO:0032784">
    <property type="term" value="P:regulation of DNA-templated transcription elongation"/>
    <property type="evidence" value="ECO:0007669"/>
    <property type="project" value="UniProtKB-UniRule"/>
</dbReference>
<dbReference type="Pfam" id="PF03449">
    <property type="entry name" value="GreA_GreB_N"/>
    <property type="match status" value="1"/>
</dbReference>
<protein>
    <recommendedName>
        <fullName evidence="2 8">Transcription elongation factor GreA</fullName>
    </recommendedName>
    <alternativeName>
        <fullName evidence="7 8">Transcript cleavage factor GreA</fullName>
    </alternativeName>
</protein>
<dbReference type="GO" id="GO:0070063">
    <property type="term" value="F:RNA polymerase binding"/>
    <property type="evidence" value="ECO:0007669"/>
    <property type="project" value="InterPro"/>
</dbReference>
<feature type="domain" description="Transcription elongation factor GreA/GreB C-terminal" evidence="9">
    <location>
        <begin position="79"/>
        <end position="156"/>
    </location>
</feature>
<comment type="similarity">
    <text evidence="1 8">Belongs to the GreA/GreB family.</text>
</comment>
<dbReference type="EMBL" id="JAOTHD010000016">
    <property type="protein sequence ID" value="MDB6246874.1"/>
    <property type="molecule type" value="Genomic_DNA"/>
</dbReference>
<evidence type="ECO:0000256" key="5">
    <source>
        <dbReference type="ARBA" id="ARBA00023163"/>
    </source>
</evidence>
<keyword evidence="11" id="KW-0251">Elongation factor</keyword>
<dbReference type="NCBIfam" id="NF001263">
    <property type="entry name" value="PRK00226.1-4"/>
    <property type="match status" value="1"/>
</dbReference>
<dbReference type="PIRSF" id="PIRSF006092">
    <property type="entry name" value="GreA_GreB"/>
    <property type="match status" value="1"/>
</dbReference>
<reference evidence="11" key="2">
    <citation type="submission" date="2022-10" db="EMBL/GenBank/DDBJ databases">
        <authorList>
            <person name="Kostovova I."/>
            <person name="Moravkova M."/>
            <person name="Pechar R."/>
        </authorList>
    </citation>
    <scope>NUCLEOTIDE SEQUENCE</scope>
    <source>
        <strain evidence="11">M597B</strain>
    </source>
</reference>
<dbReference type="RefSeq" id="WP_271327047.1">
    <property type="nucleotide sequence ID" value="NZ_JAOTHC010000016.1"/>
</dbReference>
<dbReference type="HAMAP" id="MF_00105">
    <property type="entry name" value="GreA_GreB"/>
    <property type="match status" value="1"/>
</dbReference>
<evidence type="ECO:0000313" key="12">
    <source>
        <dbReference type="Proteomes" id="UP001141961"/>
    </source>
</evidence>
<accession>A0AAW6BBB1</accession>
<keyword evidence="4 8" id="KW-0238">DNA-binding</keyword>
<dbReference type="PANTHER" id="PTHR30437">
    <property type="entry name" value="TRANSCRIPTION ELONGATION FACTOR GREA"/>
    <property type="match status" value="1"/>
</dbReference>
<dbReference type="AlphaFoldDB" id="A0AAW6BBB1"/>
<dbReference type="FunFam" id="1.10.287.180:FF:000001">
    <property type="entry name" value="Transcription elongation factor GreA"/>
    <property type="match status" value="1"/>
</dbReference>
<reference evidence="11" key="1">
    <citation type="journal article" date="2022" name="Microorganisms">
        <title>Antibiotic Susceptibility, Resistance Gene Determinants and Corresponding Genomic Regions in Lactobacillus amylovorus Isolates Derived from Wild Boars and Domestic Pigs.</title>
        <authorList>
            <person name="Moravkova M."/>
            <person name="Kostovova I."/>
            <person name="Kavanova K."/>
            <person name="Pechar R."/>
            <person name="Stanek S."/>
            <person name="Brychta A."/>
            <person name="Zeman M."/>
            <person name="Kubasova T."/>
        </authorList>
    </citation>
    <scope>NUCLEOTIDE SEQUENCE</scope>
    <source>
        <strain evidence="11">M597B</strain>
    </source>
</reference>
<keyword evidence="3 8" id="KW-0805">Transcription regulation</keyword>
<evidence type="ECO:0000256" key="7">
    <source>
        <dbReference type="ARBA" id="ARBA00030776"/>
    </source>
</evidence>
<dbReference type="Gene3D" id="1.10.287.180">
    <property type="entry name" value="Transcription elongation factor, GreA/GreB, N-terminal domain"/>
    <property type="match status" value="1"/>
</dbReference>
<dbReference type="InterPro" id="IPR028624">
    <property type="entry name" value="Tscrpt_elong_fac_GreA/B"/>
</dbReference>
<dbReference type="Proteomes" id="UP001141961">
    <property type="component" value="Unassembled WGS sequence"/>
</dbReference>
<dbReference type="InterPro" id="IPR036953">
    <property type="entry name" value="GreA/GreB_C_sf"/>
</dbReference>